<dbReference type="InterPro" id="IPR002575">
    <property type="entry name" value="Aminoglycoside_PTrfase"/>
</dbReference>
<dbReference type="Pfam" id="PF01636">
    <property type="entry name" value="APH"/>
    <property type="match status" value="1"/>
</dbReference>
<dbReference type="InterPro" id="IPR011009">
    <property type="entry name" value="Kinase-like_dom_sf"/>
</dbReference>
<dbReference type="GO" id="GO:0005739">
    <property type="term" value="C:mitochondrion"/>
    <property type="evidence" value="ECO:0007669"/>
    <property type="project" value="TreeGrafter"/>
</dbReference>
<protein>
    <recommendedName>
        <fullName evidence="1">Aminoglycoside phosphotransferase domain-containing protein</fullName>
    </recommendedName>
</protein>
<organism evidence="2">
    <name type="scientific">Aspergillus arachidicola</name>
    <dbReference type="NCBI Taxonomy" id="656916"/>
    <lineage>
        <taxon>Eukaryota</taxon>
        <taxon>Fungi</taxon>
        <taxon>Dikarya</taxon>
        <taxon>Ascomycota</taxon>
        <taxon>Pezizomycotina</taxon>
        <taxon>Eurotiomycetes</taxon>
        <taxon>Eurotiomycetidae</taxon>
        <taxon>Eurotiales</taxon>
        <taxon>Aspergillaceae</taxon>
        <taxon>Aspergillus</taxon>
        <taxon>Aspergillus subgen. Circumdati</taxon>
    </lineage>
</organism>
<evidence type="ECO:0000259" key="1">
    <source>
        <dbReference type="Pfam" id="PF01636"/>
    </source>
</evidence>
<accession>A0A5N6YE02</accession>
<dbReference type="PANTHER" id="PTHR36091">
    <property type="entry name" value="ALTERED INHERITANCE OF MITOCHONDRIA PROTEIN 9, MITOCHONDRIAL"/>
    <property type="match status" value="1"/>
</dbReference>
<gene>
    <name evidence="2" type="ORF">BDV24DRAFT_174241</name>
</gene>
<feature type="domain" description="Aminoglycoside phosphotransferase" evidence="1">
    <location>
        <begin position="103"/>
        <end position="344"/>
    </location>
</feature>
<evidence type="ECO:0000313" key="2">
    <source>
        <dbReference type="EMBL" id="KAE8341840.1"/>
    </source>
</evidence>
<dbReference type="AlphaFoldDB" id="A0A5N6YE02"/>
<sequence>MRNRSSEVLISAPRKYLSRSTYRHFSRQVAPFHSRNQAIPSDLLYLQKDDGTVVTAQEEDFDRYTTKRWLFSQRYRKFDIQELLGVAARSFGSDATRCNHPFFFLTFSNRSEVVAKLPNYNAGPRTLTTASEVATMEYARAILGLPVPEVLGWNSNASNPVRSEYIIMEKAKGTPLGDVWYQLPTSSKHKYIGQVVELEARLASVPFTAHGCIYYAEEVPRECSKDQLPLYDDDLKKFCVGPVVDLILWSDERAEMGLNRGPCKPPISPYRSNTESEMPTEYIDLIEKYLKIVPHITQCVTDSAGLLQLTLWHSDLHLNNIYADLDTEMITDIIDWQNTTVAPLLLQAKVLRMARHISPLPLGWMMPERPEGYETFSQKDKLKADKLYESALCQKYYEVCTAKNNPRHYAAMCHNDTWKSPLILPLKSISGAWSSREVVKLRSSLMEVVDHWGEIQHAVDCPISFTNEERNLHNEEMKNRDYIEGLMEEFQDAGILPSDGIVDPEDYGVVQKTIYAQKEKLMSLAEDEEQREWMDKIWPYQDRPSEA</sequence>
<dbReference type="Proteomes" id="UP000325558">
    <property type="component" value="Unassembled WGS sequence"/>
</dbReference>
<name>A0A5N6YE02_9EURO</name>
<dbReference type="SUPFAM" id="SSF56112">
    <property type="entry name" value="Protein kinase-like (PK-like)"/>
    <property type="match status" value="1"/>
</dbReference>
<dbReference type="InterPro" id="IPR051035">
    <property type="entry name" value="Mito_inheritance_9"/>
</dbReference>
<reference evidence="2" key="1">
    <citation type="submission" date="2019-04" db="EMBL/GenBank/DDBJ databases">
        <title>Friends and foes A comparative genomics study of 23 Aspergillus species from section Flavi.</title>
        <authorList>
            <consortium name="DOE Joint Genome Institute"/>
            <person name="Kjaerbolling I."/>
            <person name="Vesth T."/>
            <person name="Frisvad J.C."/>
            <person name="Nybo J.L."/>
            <person name="Theobald S."/>
            <person name="Kildgaard S."/>
            <person name="Isbrandt T."/>
            <person name="Kuo A."/>
            <person name="Sato A."/>
            <person name="Lyhne E.K."/>
            <person name="Kogle M.E."/>
            <person name="Wiebenga A."/>
            <person name="Kun R.S."/>
            <person name="Lubbers R.J."/>
            <person name="Makela M.R."/>
            <person name="Barry K."/>
            <person name="Chovatia M."/>
            <person name="Clum A."/>
            <person name="Daum C."/>
            <person name="Haridas S."/>
            <person name="He G."/>
            <person name="LaButti K."/>
            <person name="Lipzen A."/>
            <person name="Mondo S."/>
            <person name="Riley R."/>
            <person name="Salamov A."/>
            <person name="Simmons B.A."/>
            <person name="Magnuson J.K."/>
            <person name="Henrissat B."/>
            <person name="Mortensen U.H."/>
            <person name="Larsen T.O."/>
            <person name="Devries R.P."/>
            <person name="Grigoriev I.V."/>
            <person name="Machida M."/>
            <person name="Baker S.E."/>
            <person name="Andersen M.R."/>
        </authorList>
    </citation>
    <scope>NUCLEOTIDE SEQUENCE</scope>
    <source>
        <strain evidence="2">CBS 117612</strain>
    </source>
</reference>
<proteinExistence type="predicted"/>
<dbReference type="EMBL" id="ML737138">
    <property type="protein sequence ID" value="KAE8341840.1"/>
    <property type="molecule type" value="Genomic_DNA"/>
</dbReference>
<dbReference type="OrthoDB" id="2831558at2759"/>
<dbReference type="PANTHER" id="PTHR36091:SF2">
    <property type="entry name" value="AMINOGLYCOSIDE PHOSPHOTRANSFERASE DOMAIN-CONTAINING PROTEIN"/>
    <property type="match status" value="1"/>
</dbReference>